<proteinExistence type="predicted"/>
<dbReference type="AlphaFoldDB" id="M5C406"/>
<dbReference type="HOGENOM" id="CLU_362549_0_0_1"/>
<feature type="region of interest" description="Disordered" evidence="1">
    <location>
        <begin position="658"/>
        <end position="771"/>
    </location>
</feature>
<gene>
    <name evidence="2" type="ORF">BN14_08166</name>
</gene>
<dbReference type="EMBL" id="CAOJ01012570">
    <property type="protein sequence ID" value="CCO34074.1"/>
    <property type="molecule type" value="Genomic_DNA"/>
</dbReference>
<feature type="compositionally biased region" description="Basic and acidic residues" evidence="1">
    <location>
        <begin position="74"/>
        <end position="89"/>
    </location>
</feature>
<dbReference type="Proteomes" id="UP000012065">
    <property type="component" value="Unassembled WGS sequence"/>
</dbReference>
<accession>M5C406</accession>
<feature type="compositionally biased region" description="Acidic residues" evidence="1">
    <location>
        <begin position="22"/>
        <end position="67"/>
    </location>
</feature>
<evidence type="ECO:0000313" key="2">
    <source>
        <dbReference type="EMBL" id="CCO34074.1"/>
    </source>
</evidence>
<comment type="caution">
    <text evidence="2">The sequence shown here is derived from an EMBL/GenBank/DDBJ whole genome shotgun (WGS) entry which is preliminary data.</text>
</comment>
<name>M5C406_THACB</name>
<feature type="compositionally biased region" description="Polar residues" evidence="1">
    <location>
        <begin position="101"/>
        <end position="117"/>
    </location>
</feature>
<feature type="compositionally biased region" description="Polar residues" evidence="1">
    <location>
        <begin position="668"/>
        <end position="682"/>
    </location>
</feature>
<protein>
    <submittedName>
        <fullName evidence="2">Uncharacterized protein</fullName>
    </submittedName>
</protein>
<feature type="compositionally biased region" description="Polar residues" evidence="1">
    <location>
        <begin position="691"/>
        <end position="701"/>
    </location>
</feature>
<organism evidence="2 3">
    <name type="scientific">Thanatephorus cucumeris (strain AG1-IB / isolate 7/3/14)</name>
    <name type="common">Lettuce bottom rot fungus</name>
    <name type="synonym">Rhizoctonia solani</name>
    <dbReference type="NCBI Taxonomy" id="1108050"/>
    <lineage>
        <taxon>Eukaryota</taxon>
        <taxon>Fungi</taxon>
        <taxon>Dikarya</taxon>
        <taxon>Basidiomycota</taxon>
        <taxon>Agaricomycotina</taxon>
        <taxon>Agaricomycetes</taxon>
        <taxon>Cantharellales</taxon>
        <taxon>Ceratobasidiaceae</taxon>
        <taxon>Rhizoctonia</taxon>
        <taxon>Rhizoctonia solani AG-1</taxon>
    </lineage>
</organism>
<reference evidence="2 3" key="1">
    <citation type="journal article" date="2013" name="J. Biotechnol.">
        <title>Establishment and interpretation of the genome sequence of the phytopathogenic fungus Rhizoctonia solani AG1-IB isolate 7/3/14.</title>
        <authorList>
            <person name="Wibberg D.W."/>
            <person name="Jelonek L.J."/>
            <person name="Rupp O.R."/>
            <person name="Hennig M.H."/>
            <person name="Eikmeyer F.E."/>
            <person name="Goesmann A.G."/>
            <person name="Hartmann A.H."/>
            <person name="Borriss R.B."/>
            <person name="Grosch R.G."/>
            <person name="Puehler A.P."/>
            <person name="Schlueter A.S."/>
        </authorList>
    </citation>
    <scope>NUCLEOTIDE SEQUENCE [LARGE SCALE GENOMIC DNA]</scope>
    <source>
        <strain evidence="3">AG1-IB / isolate 7/3/14</strain>
    </source>
</reference>
<evidence type="ECO:0000313" key="3">
    <source>
        <dbReference type="Proteomes" id="UP000012065"/>
    </source>
</evidence>
<feature type="region of interest" description="Disordered" evidence="1">
    <location>
        <begin position="1"/>
        <end position="131"/>
    </location>
</feature>
<evidence type="ECO:0000256" key="1">
    <source>
        <dbReference type="SAM" id="MobiDB-lite"/>
    </source>
</evidence>
<feature type="compositionally biased region" description="Polar residues" evidence="1">
    <location>
        <begin position="708"/>
        <end position="730"/>
    </location>
</feature>
<sequence length="771" mass="86200">MKRTKRKSLLAGDTRRAKSNWDDESEDEYKETDEDEEEDEGKDKDDSSEDADGSEGDEDEDKDEDGGTEGAEASDGRSNSEEYMKEDGKTPSQPIDVDAMSSRQSTDVRMASKNSTPRIGRMKKQKWKETTKDDFDPWQETLGCSDQIDKYAILSGTSESWHCTLKLLGTFLGRGWAQCSAEELVRRQTITPKLLSDILNLLGFATGSEIYATGAMMAREGGQSFDMTTPRAERFLQTEEGAENRTRFTHYVSRYIGEGLCNSVACPAPAVYPDTARSNHPTFPLQWQGGSAHVPYGLIEEDFKQGAFSIVKKEAIPDDIEYLKDPSLMTEAEASSMIAHLIAGDSQDLPAGREFRFNHWTKGSTGINEVHTGLSETTYRQDALSFVNAMQTLQSRITASLPPSLGPIPSSSPPYQSLSDVAVDIYCRTLPPSDSWWTLQEALKYHDQLHPIAASDEHWVERSSDFPYLRSSIPLPESAGDHLVADKGYLPVQCFNWRDHDHAKWKLTNALDWCAAENWTDADSDTLLGGPSGIKWPVIVLGHLRQNASRFREEHDKWAKHYSRFGDINFPGISFEFDEDQLVLIEESTESLHDYLLKSTERLKDLQEARSGSRLDYQIIVKSEVMHRNIPTEPSQFSLITARPSTMEWDEMEGYDCNTGNIWAGEPQPQTSFIGGDNTNKEGPSLHPLAKQSSSRKTSVQKPYAGNGSRSVSSGYGTRDLSSAELQGTAQAREPETPSGSTQLTGRRSIGSSAKRQRLEVEIPVKRRRQY</sequence>
<feature type="compositionally biased region" description="Polar residues" evidence="1">
    <location>
        <begin position="738"/>
        <end position="754"/>
    </location>
</feature>